<feature type="compositionally biased region" description="Polar residues" evidence="1">
    <location>
        <begin position="36"/>
        <end position="52"/>
    </location>
</feature>
<evidence type="ECO:0000313" key="2">
    <source>
        <dbReference type="EMBL" id="RAL37093.1"/>
    </source>
</evidence>
<feature type="region of interest" description="Disordered" evidence="1">
    <location>
        <begin position="191"/>
        <end position="227"/>
    </location>
</feature>
<dbReference type="Proteomes" id="UP000249390">
    <property type="component" value="Unassembled WGS sequence"/>
</dbReference>
<organism evidence="2 3">
    <name type="scientific">Cuscuta australis</name>
    <dbReference type="NCBI Taxonomy" id="267555"/>
    <lineage>
        <taxon>Eukaryota</taxon>
        <taxon>Viridiplantae</taxon>
        <taxon>Streptophyta</taxon>
        <taxon>Embryophyta</taxon>
        <taxon>Tracheophyta</taxon>
        <taxon>Spermatophyta</taxon>
        <taxon>Magnoliopsida</taxon>
        <taxon>eudicotyledons</taxon>
        <taxon>Gunneridae</taxon>
        <taxon>Pentapetalae</taxon>
        <taxon>asterids</taxon>
        <taxon>lamiids</taxon>
        <taxon>Solanales</taxon>
        <taxon>Convolvulaceae</taxon>
        <taxon>Cuscuteae</taxon>
        <taxon>Cuscuta</taxon>
        <taxon>Cuscuta subgen. Grammica</taxon>
        <taxon>Cuscuta sect. Cleistogrammica</taxon>
    </lineage>
</organism>
<evidence type="ECO:0000313" key="3">
    <source>
        <dbReference type="Proteomes" id="UP000249390"/>
    </source>
</evidence>
<gene>
    <name evidence="2" type="ORF">DM860_004015</name>
</gene>
<reference evidence="2 3" key="1">
    <citation type="submission" date="2018-06" db="EMBL/GenBank/DDBJ databases">
        <title>The Genome of Cuscuta australis (Dodder) Provides Insight into the Evolution of Plant Parasitism.</title>
        <authorList>
            <person name="Liu H."/>
        </authorList>
    </citation>
    <scope>NUCLEOTIDE SEQUENCE [LARGE SCALE GENOMIC DNA]</scope>
    <source>
        <strain evidence="3">cv. Yunnan</strain>
        <tissue evidence="2">Vines</tissue>
    </source>
</reference>
<comment type="caution">
    <text evidence="2">The sequence shown here is derived from an EMBL/GenBank/DDBJ whole genome shotgun (WGS) entry which is preliminary data.</text>
</comment>
<evidence type="ECO:0000256" key="1">
    <source>
        <dbReference type="SAM" id="MobiDB-lite"/>
    </source>
</evidence>
<accession>A0A328CZP8</accession>
<feature type="compositionally biased region" description="Basic and acidic residues" evidence="1">
    <location>
        <begin position="394"/>
        <end position="405"/>
    </location>
</feature>
<dbReference type="InterPro" id="IPR039619">
    <property type="entry name" value="MAKR2/5"/>
</dbReference>
<feature type="compositionally biased region" description="Low complexity" evidence="1">
    <location>
        <begin position="125"/>
        <end position="138"/>
    </location>
</feature>
<evidence type="ECO:0008006" key="4">
    <source>
        <dbReference type="Google" id="ProtNLM"/>
    </source>
</evidence>
<dbReference type="PANTHER" id="PTHR33929">
    <property type="entry name" value="MEMBRANE-ASSOCIATED KINASE REGULATOR 2-RELATED"/>
    <property type="match status" value="1"/>
</dbReference>
<feature type="region of interest" description="Disordered" evidence="1">
    <location>
        <begin position="289"/>
        <end position="311"/>
    </location>
</feature>
<sequence>MDAFSLLKFWRTGGGFGGSRALAGRPGCDSSSSSSGTTTILAVSSPHFSDSGSDVPPESDEGRFIDLEFTTATEDKGRGDDGEKADQRRKKSQHAVGDDDDDDGSGSDESYGENEEEGALNLTFSAADSSSCSSAADPYSSDDIFFNAAAGLFPVEPSSSDARGAANSKFPASLVKKAAKFRVLMLKLNKPRANNAEKTESGGTNPGQKDAEEDEEDESPIGTEKRPLTVRFTVVEEIEQKSNAEEKKFSRETMEKYLNFVRPLYVRVSKRYGGEKLGFSGRVSLNRVESKAEKGETETDPAADKSSAFRVKQGLRGLREHLIKSRSAAPSPGVWPSRRRDDSLLQQQDGIQGAILHCKRSFHSTREDSKLCSISRTRSQASSQENPVNMSDDLSSRDEPDSQTG</sequence>
<feature type="compositionally biased region" description="Polar residues" evidence="1">
    <location>
        <begin position="372"/>
        <end position="393"/>
    </location>
</feature>
<dbReference type="PANTHER" id="PTHR33929:SF1">
    <property type="entry name" value="MEMBRANE-ASSOCIATED KINASE REGULATOR 2-RELATED"/>
    <property type="match status" value="1"/>
</dbReference>
<name>A0A328CZP8_9ASTE</name>
<dbReference type="GO" id="GO:0005886">
    <property type="term" value="C:plasma membrane"/>
    <property type="evidence" value="ECO:0007669"/>
    <property type="project" value="InterPro"/>
</dbReference>
<feature type="region of interest" description="Disordered" evidence="1">
    <location>
        <begin position="13"/>
        <end position="138"/>
    </location>
</feature>
<feature type="compositionally biased region" description="Acidic residues" evidence="1">
    <location>
        <begin position="98"/>
        <end position="118"/>
    </location>
</feature>
<dbReference type="AlphaFoldDB" id="A0A328CZP8"/>
<proteinExistence type="predicted"/>
<feature type="compositionally biased region" description="Basic and acidic residues" evidence="1">
    <location>
        <begin position="73"/>
        <end position="86"/>
    </location>
</feature>
<feature type="region of interest" description="Disordered" evidence="1">
    <location>
        <begin position="363"/>
        <end position="405"/>
    </location>
</feature>
<protein>
    <recommendedName>
        <fullName evidence="4">Membrane-associated kinase regulator 2</fullName>
    </recommendedName>
</protein>
<keyword evidence="3" id="KW-1185">Reference proteome</keyword>
<dbReference type="EMBL" id="NQVE01000217">
    <property type="protein sequence ID" value="RAL37093.1"/>
    <property type="molecule type" value="Genomic_DNA"/>
</dbReference>